<organism evidence="2 3">
    <name type="scientific">Digitaria exilis</name>
    <dbReference type="NCBI Taxonomy" id="1010633"/>
    <lineage>
        <taxon>Eukaryota</taxon>
        <taxon>Viridiplantae</taxon>
        <taxon>Streptophyta</taxon>
        <taxon>Embryophyta</taxon>
        <taxon>Tracheophyta</taxon>
        <taxon>Spermatophyta</taxon>
        <taxon>Magnoliopsida</taxon>
        <taxon>Liliopsida</taxon>
        <taxon>Poales</taxon>
        <taxon>Poaceae</taxon>
        <taxon>PACMAD clade</taxon>
        <taxon>Panicoideae</taxon>
        <taxon>Panicodae</taxon>
        <taxon>Paniceae</taxon>
        <taxon>Anthephorinae</taxon>
        <taxon>Digitaria</taxon>
    </lineage>
</organism>
<dbReference type="Proteomes" id="UP000636709">
    <property type="component" value="Unassembled WGS sequence"/>
</dbReference>
<keyword evidence="3" id="KW-1185">Reference proteome</keyword>
<protein>
    <recommendedName>
        <fullName evidence="4">Transmembrane protein</fullName>
    </recommendedName>
</protein>
<evidence type="ECO:0000256" key="1">
    <source>
        <dbReference type="SAM" id="Phobius"/>
    </source>
</evidence>
<name>A0A835EIZ2_9POAL</name>
<comment type="caution">
    <text evidence="2">The sequence shown here is derived from an EMBL/GenBank/DDBJ whole genome shotgun (WGS) entry which is preliminary data.</text>
</comment>
<keyword evidence="1" id="KW-1133">Transmembrane helix</keyword>
<feature type="transmembrane region" description="Helical" evidence="1">
    <location>
        <begin position="44"/>
        <end position="67"/>
    </location>
</feature>
<dbReference type="EMBL" id="JACEFO010002007">
    <property type="protein sequence ID" value="KAF8689654.1"/>
    <property type="molecule type" value="Genomic_DNA"/>
</dbReference>
<evidence type="ECO:0000313" key="3">
    <source>
        <dbReference type="Proteomes" id="UP000636709"/>
    </source>
</evidence>
<keyword evidence="1" id="KW-0472">Membrane</keyword>
<gene>
    <name evidence="2" type="ORF">HU200_041716</name>
</gene>
<proteinExistence type="predicted"/>
<reference evidence="2" key="1">
    <citation type="submission" date="2020-07" db="EMBL/GenBank/DDBJ databases">
        <title>Genome sequence and genetic diversity analysis of an under-domesticated orphan crop, white fonio (Digitaria exilis).</title>
        <authorList>
            <person name="Bennetzen J.L."/>
            <person name="Chen S."/>
            <person name="Ma X."/>
            <person name="Wang X."/>
            <person name="Yssel A.E.J."/>
            <person name="Chaluvadi S.R."/>
            <person name="Johnson M."/>
            <person name="Gangashetty P."/>
            <person name="Hamidou F."/>
            <person name="Sanogo M.D."/>
            <person name="Zwaenepoel A."/>
            <person name="Wallace J."/>
            <person name="Van De Peer Y."/>
            <person name="Van Deynze A."/>
        </authorList>
    </citation>
    <scope>NUCLEOTIDE SEQUENCE</scope>
    <source>
        <tissue evidence="2">Leaves</tissue>
    </source>
</reference>
<feature type="transmembrane region" description="Helical" evidence="1">
    <location>
        <begin position="79"/>
        <end position="96"/>
    </location>
</feature>
<keyword evidence="1" id="KW-0812">Transmembrane</keyword>
<dbReference type="AlphaFoldDB" id="A0A835EIZ2"/>
<accession>A0A835EIZ2</accession>
<sequence>MHEQHQNYTTYYFTNVSAVLVLLRSCPNSANFSLVAYLHGTLHLGIVSSSTVIAFLVGAVSVSTALMNFVSDECIKCSTAIFVFGPFVFLVILAALRKRHSIIHDSVALQEIGEAVCLDGEDNLYTKRKE</sequence>
<evidence type="ECO:0008006" key="4">
    <source>
        <dbReference type="Google" id="ProtNLM"/>
    </source>
</evidence>
<evidence type="ECO:0000313" key="2">
    <source>
        <dbReference type="EMBL" id="KAF8689654.1"/>
    </source>
</evidence>